<feature type="region of interest" description="Disordered" evidence="1">
    <location>
        <begin position="386"/>
        <end position="505"/>
    </location>
</feature>
<feature type="compositionally biased region" description="Pro residues" evidence="1">
    <location>
        <begin position="117"/>
        <end position="131"/>
    </location>
</feature>
<evidence type="ECO:0000313" key="3">
    <source>
        <dbReference type="Proteomes" id="UP000027265"/>
    </source>
</evidence>
<feature type="compositionally biased region" description="Low complexity" evidence="1">
    <location>
        <begin position="1"/>
        <end position="30"/>
    </location>
</feature>
<dbReference type="OrthoDB" id="2405700at2759"/>
<feature type="compositionally biased region" description="Low complexity" evidence="1">
    <location>
        <begin position="189"/>
        <end position="200"/>
    </location>
</feature>
<dbReference type="InterPro" id="IPR038910">
    <property type="entry name" value="Hua1-like"/>
</dbReference>
<dbReference type="EMBL" id="KL197729">
    <property type="protein sequence ID" value="KDQ54224.1"/>
    <property type="molecule type" value="Genomic_DNA"/>
</dbReference>
<feature type="compositionally biased region" description="Low complexity" evidence="1">
    <location>
        <begin position="302"/>
        <end position="313"/>
    </location>
</feature>
<dbReference type="STRING" id="933084.A0A067PHE4"/>
<evidence type="ECO:0000313" key="2">
    <source>
        <dbReference type="EMBL" id="KDQ54224.1"/>
    </source>
</evidence>
<feature type="compositionally biased region" description="Low complexity" evidence="1">
    <location>
        <begin position="142"/>
        <end position="153"/>
    </location>
</feature>
<sequence>MTTTSRNPFRTPRTTPNPTGLSQTPSQYEPPSQPPPTTSSQPQAVEAVSSPPLPPRPALNSPSPSYSTIPPSHALSQDDLDPAAIPLPPDAEPPPAYTASPDTRHGESTIELGPRRPFQPAPIPAIIPPAQQPRGYGPSPYQPLQQQPTGQQTRVVNLPTGRRGLLGGLIGEVINAVRDEYLSPQPTGSRSANNNSWSNNYPGTVGRQTTGSGVRRASSSTNLSPPQPPNRHTPSRSEDLSSLRPPMPVPSASDFARDFYAVGEGPESVARELETSSAPSSPTRPSASRYAPPTGAPPPRSSPSTTSRAGGASRVEDDGKPTEVPVSGHPLLRDGKVLVYPTGYECWKCNNTGYKERDPTHPCSKCWEKYSKPYTSAIAYSPWTPSAKDPRYQRPLPPNWLRPGHGQRADGQRGFGSFLDEIMGGVDGRMNGNGMSRSRSDSGRPRSTPGLVSPPPPTHPYLQPLGASSSYSSRSQPSSRMPGSYSAAPVTRLPPGAPVVQPGDPRIGGRLCRNCGGEGVVRFFILEDRCDVCGGLGRVF</sequence>
<keyword evidence="3" id="KW-1185">Reference proteome</keyword>
<feature type="compositionally biased region" description="Low complexity" evidence="1">
    <location>
        <begin position="275"/>
        <end position="293"/>
    </location>
</feature>
<dbReference type="PANTHER" id="PTHR28031:SF1">
    <property type="entry name" value="PROLINE-RICH PROTEIN HUA1"/>
    <property type="match status" value="1"/>
</dbReference>
<feature type="compositionally biased region" description="Low complexity" evidence="1">
    <location>
        <begin position="460"/>
        <end position="484"/>
    </location>
</feature>
<name>A0A067PHE4_9AGAM</name>
<dbReference type="HOGENOM" id="CLU_040442_0_0_1"/>
<feature type="compositionally biased region" description="Pro residues" evidence="1">
    <location>
        <begin position="85"/>
        <end position="96"/>
    </location>
</feature>
<dbReference type="AlphaFoldDB" id="A0A067PHE4"/>
<feature type="region of interest" description="Disordered" evidence="1">
    <location>
        <begin position="268"/>
        <end position="330"/>
    </location>
</feature>
<evidence type="ECO:0000256" key="1">
    <source>
        <dbReference type="SAM" id="MobiDB-lite"/>
    </source>
</evidence>
<feature type="region of interest" description="Disordered" evidence="1">
    <location>
        <begin position="1"/>
        <end position="157"/>
    </location>
</feature>
<accession>A0A067PHE4</accession>
<protein>
    <submittedName>
        <fullName evidence="2">Uncharacterized protein</fullName>
    </submittedName>
</protein>
<gene>
    <name evidence="2" type="ORF">JAAARDRAFT_209380</name>
</gene>
<feature type="region of interest" description="Disordered" evidence="1">
    <location>
        <begin position="181"/>
        <end position="252"/>
    </location>
</feature>
<feature type="compositionally biased region" description="Low complexity" evidence="1">
    <location>
        <begin position="58"/>
        <end position="72"/>
    </location>
</feature>
<organism evidence="2 3">
    <name type="scientific">Jaapia argillacea MUCL 33604</name>
    <dbReference type="NCBI Taxonomy" id="933084"/>
    <lineage>
        <taxon>Eukaryota</taxon>
        <taxon>Fungi</taxon>
        <taxon>Dikarya</taxon>
        <taxon>Basidiomycota</taxon>
        <taxon>Agaricomycotina</taxon>
        <taxon>Agaricomycetes</taxon>
        <taxon>Agaricomycetidae</taxon>
        <taxon>Jaapiales</taxon>
        <taxon>Jaapiaceae</taxon>
        <taxon>Jaapia</taxon>
    </lineage>
</organism>
<feature type="compositionally biased region" description="Polar residues" evidence="1">
    <location>
        <begin position="206"/>
        <end position="224"/>
    </location>
</feature>
<dbReference type="PANTHER" id="PTHR28031">
    <property type="entry name" value="PROLINE-RICH PROTEIN HUA1"/>
    <property type="match status" value="1"/>
</dbReference>
<dbReference type="GO" id="GO:0005737">
    <property type="term" value="C:cytoplasm"/>
    <property type="evidence" value="ECO:0007669"/>
    <property type="project" value="TreeGrafter"/>
</dbReference>
<proteinExistence type="predicted"/>
<dbReference type="InParanoid" id="A0A067PHE4"/>
<reference evidence="3" key="1">
    <citation type="journal article" date="2014" name="Proc. Natl. Acad. Sci. U.S.A.">
        <title>Extensive sampling of basidiomycete genomes demonstrates inadequacy of the white-rot/brown-rot paradigm for wood decay fungi.</title>
        <authorList>
            <person name="Riley R."/>
            <person name="Salamov A.A."/>
            <person name="Brown D.W."/>
            <person name="Nagy L.G."/>
            <person name="Floudas D."/>
            <person name="Held B.W."/>
            <person name="Levasseur A."/>
            <person name="Lombard V."/>
            <person name="Morin E."/>
            <person name="Otillar R."/>
            <person name="Lindquist E.A."/>
            <person name="Sun H."/>
            <person name="LaButti K.M."/>
            <person name="Schmutz J."/>
            <person name="Jabbour D."/>
            <person name="Luo H."/>
            <person name="Baker S.E."/>
            <person name="Pisabarro A.G."/>
            <person name="Walton J.D."/>
            <person name="Blanchette R.A."/>
            <person name="Henrissat B."/>
            <person name="Martin F."/>
            <person name="Cullen D."/>
            <person name="Hibbett D.S."/>
            <person name="Grigoriev I.V."/>
        </authorList>
    </citation>
    <scope>NUCLEOTIDE SEQUENCE [LARGE SCALE GENOMIC DNA]</scope>
    <source>
        <strain evidence="3">MUCL 33604</strain>
    </source>
</reference>
<dbReference type="Proteomes" id="UP000027265">
    <property type="component" value="Unassembled WGS sequence"/>
</dbReference>